<dbReference type="PIRSF" id="PIRSF016123">
    <property type="entry name" value="UCP016123"/>
    <property type="match status" value="1"/>
</dbReference>
<keyword evidence="10 14" id="KW-0949">S-adenosyl-L-methionine</keyword>
<dbReference type="PANTHER" id="PTHR42197">
    <property type="entry name" value="TRNA (CYTIDINE(56)-2'-O)-METHYLTRANSFERASE"/>
    <property type="match status" value="1"/>
</dbReference>
<gene>
    <name evidence="15" type="ORF">AMET1_1397</name>
</gene>
<dbReference type="NCBIfam" id="NF003048">
    <property type="entry name" value="PRK03958.1"/>
    <property type="match status" value="1"/>
</dbReference>
<protein>
    <recommendedName>
        <fullName evidence="6 14">tRNA (cytidine(56)-2'-O)-methyltransferase</fullName>
        <ecNumber evidence="5 14">2.1.1.206</ecNumber>
    </recommendedName>
    <alternativeName>
        <fullName evidence="12 14">tRNA ribose 2'-O-methyltransferase aTrm56</fullName>
    </alternativeName>
</protein>
<dbReference type="InterPro" id="IPR002845">
    <property type="entry name" value="tRNA_mtfrase_aTrm56"/>
</dbReference>
<reference evidence="15 16" key="1">
    <citation type="submission" date="2016-12" db="EMBL/GenBank/DDBJ databases">
        <title>Discovery of methanogenic haloarchaea.</title>
        <authorList>
            <person name="Sorokin D.Y."/>
            <person name="Makarova K.S."/>
            <person name="Abbas B."/>
            <person name="Ferrer M."/>
            <person name="Golyshin P.N."/>
        </authorList>
    </citation>
    <scope>NUCLEOTIDE SEQUENCE [LARGE SCALE GENOMIC DNA]</scope>
    <source>
        <strain evidence="15">AMET1</strain>
    </source>
</reference>
<dbReference type="InterPro" id="IPR029026">
    <property type="entry name" value="tRNA_m1G_MTases_N"/>
</dbReference>
<keyword evidence="8 14" id="KW-0489">Methyltransferase</keyword>
<comment type="caution">
    <text evidence="14">Lacks conserved residue(s) required for the propagation of feature annotation.</text>
</comment>
<evidence type="ECO:0000256" key="5">
    <source>
        <dbReference type="ARBA" id="ARBA00012624"/>
    </source>
</evidence>
<proteinExistence type="inferred from homology"/>
<evidence type="ECO:0000256" key="3">
    <source>
        <dbReference type="ARBA" id="ARBA00010324"/>
    </source>
</evidence>
<keyword evidence="7 14" id="KW-0963">Cytoplasm</keyword>
<dbReference type="Pfam" id="PF01994">
    <property type="entry name" value="Trm56"/>
    <property type="match status" value="1"/>
</dbReference>
<keyword evidence="11 14" id="KW-0819">tRNA processing</keyword>
<accession>A0A1Y3GAK3</accession>
<comment type="subcellular location">
    <subcellularLocation>
        <location evidence="2 14">Cytoplasm</location>
    </subcellularLocation>
</comment>
<comment type="similarity">
    <text evidence="3 14">Belongs to the aTrm56 family.</text>
</comment>
<dbReference type="AlphaFoldDB" id="A0A1Y3GAK3"/>
<dbReference type="RefSeq" id="WP_086637750.1">
    <property type="nucleotide sequence ID" value="NZ_MRZU01000004.1"/>
</dbReference>
<evidence type="ECO:0000256" key="1">
    <source>
        <dbReference type="ARBA" id="ARBA00003959"/>
    </source>
</evidence>
<dbReference type="Proteomes" id="UP000195137">
    <property type="component" value="Unassembled WGS sequence"/>
</dbReference>
<evidence type="ECO:0000256" key="7">
    <source>
        <dbReference type="ARBA" id="ARBA00022490"/>
    </source>
</evidence>
<comment type="catalytic activity">
    <reaction evidence="13 14">
        <text>cytidine(56) in tRNA + S-adenosyl-L-methionine = 2'-O-methylcytidine(56) in tRNA + S-adenosyl-L-homocysteine + H(+)</text>
        <dbReference type="Rhea" id="RHEA:42968"/>
        <dbReference type="Rhea" id="RHEA-COMP:10308"/>
        <dbReference type="Rhea" id="RHEA-COMP:10309"/>
        <dbReference type="ChEBI" id="CHEBI:15378"/>
        <dbReference type="ChEBI" id="CHEBI:57856"/>
        <dbReference type="ChEBI" id="CHEBI:59789"/>
        <dbReference type="ChEBI" id="CHEBI:74495"/>
        <dbReference type="ChEBI" id="CHEBI:82748"/>
        <dbReference type="EC" id="2.1.1.206"/>
    </reaction>
</comment>
<dbReference type="GO" id="GO:0005737">
    <property type="term" value="C:cytoplasm"/>
    <property type="evidence" value="ECO:0007669"/>
    <property type="project" value="UniProtKB-SubCell"/>
</dbReference>
<comment type="caution">
    <text evidence="15">The sequence shown here is derived from an EMBL/GenBank/DDBJ whole genome shotgun (WGS) entry which is preliminary data.</text>
</comment>
<evidence type="ECO:0000256" key="12">
    <source>
        <dbReference type="ARBA" id="ARBA00029826"/>
    </source>
</evidence>
<dbReference type="GO" id="GO:0002128">
    <property type="term" value="P:tRNA nucleoside ribose methylation"/>
    <property type="evidence" value="ECO:0007669"/>
    <property type="project" value="UniProtKB-UniRule"/>
</dbReference>
<dbReference type="OrthoDB" id="14397at2157"/>
<dbReference type="CDD" id="cd18083">
    <property type="entry name" value="aTrm56-like"/>
    <property type="match status" value="1"/>
</dbReference>
<evidence type="ECO:0000256" key="13">
    <source>
        <dbReference type="ARBA" id="ARBA00047792"/>
    </source>
</evidence>
<feature type="binding site" evidence="14">
    <location>
        <begin position="106"/>
        <end position="110"/>
    </location>
    <ligand>
        <name>S-adenosyl-L-methionine</name>
        <dbReference type="ChEBI" id="CHEBI:59789"/>
    </ligand>
</feature>
<comment type="function">
    <text evidence="1 14">Specifically catalyzes the AdoMet-dependent 2'-O-ribose methylation of cytidine at position 56 in tRNAs.</text>
</comment>
<dbReference type="Gene3D" id="3.40.1280.10">
    <property type="match status" value="1"/>
</dbReference>
<dbReference type="EMBL" id="MRZU01000004">
    <property type="protein sequence ID" value="OUJ18481.1"/>
    <property type="molecule type" value="Genomic_DNA"/>
</dbReference>
<evidence type="ECO:0000313" key="16">
    <source>
        <dbReference type="Proteomes" id="UP000195137"/>
    </source>
</evidence>
<evidence type="ECO:0000256" key="14">
    <source>
        <dbReference type="HAMAP-Rule" id="MF_00077"/>
    </source>
</evidence>
<dbReference type="HAMAP" id="MF_00077">
    <property type="entry name" value="tRNA_methyltr_aTrm56"/>
    <property type="match status" value="1"/>
</dbReference>
<evidence type="ECO:0000256" key="10">
    <source>
        <dbReference type="ARBA" id="ARBA00022691"/>
    </source>
</evidence>
<keyword evidence="9 14" id="KW-0808">Transferase</keyword>
<sequence>MDIKILRMGHRPQRDQRITTHVGLVGRAFGANGLFLTSSDEKIKKSIDDVSSRFGGDFEVKVGVSWRSVLKNWSGLIVHLTMYGERLVDKSSELKSIDQDILVVVGAEKVPGRVYELADLNISVTNQPHSEIAALAVLLDRIYDGKQLKKHFDGQVKVVPSENDKKVKYLD</sequence>
<evidence type="ECO:0000256" key="11">
    <source>
        <dbReference type="ARBA" id="ARBA00022694"/>
    </source>
</evidence>
<evidence type="ECO:0000256" key="4">
    <source>
        <dbReference type="ARBA" id="ARBA00011738"/>
    </source>
</evidence>
<evidence type="ECO:0000256" key="9">
    <source>
        <dbReference type="ARBA" id="ARBA00022679"/>
    </source>
</evidence>
<evidence type="ECO:0000313" key="15">
    <source>
        <dbReference type="EMBL" id="OUJ18481.1"/>
    </source>
</evidence>
<dbReference type="PANTHER" id="PTHR42197:SF1">
    <property type="entry name" value="TRNA (CYTIDINE(56)-2'-O)-METHYLTRANSFERASE"/>
    <property type="match status" value="1"/>
</dbReference>
<feature type="binding site" evidence="14">
    <location>
        <position position="80"/>
    </location>
    <ligand>
        <name>S-adenosyl-L-methionine</name>
        <dbReference type="ChEBI" id="CHEBI:59789"/>
    </ligand>
</feature>
<comment type="subunit">
    <text evidence="4 14">Homodimer.</text>
</comment>
<evidence type="ECO:0000256" key="2">
    <source>
        <dbReference type="ARBA" id="ARBA00004496"/>
    </source>
</evidence>
<dbReference type="SUPFAM" id="SSF75217">
    <property type="entry name" value="alpha/beta knot"/>
    <property type="match status" value="1"/>
</dbReference>
<name>A0A1Y3GAK3_9EURY</name>
<dbReference type="GO" id="GO:0106059">
    <property type="term" value="F:tRNA (cytidine(56)-2'-O)-methyltransferase activity"/>
    <property type="evidence" value="ECO:0007669"/>
    <property type="project" value="UniProtKB-EC"/>
</dbReference>
<organism evidence="15 16">
    <name type="scientific">Methanonatronarchaeum thermophilum</name>
    <dbReference type="NCBI Taxonomy" id="1927129"/>
    <lineage>
        <taxon>Archaea</taxon>
        <taxon>Methanobacteriati</taxon>
        <taxon>Methanobacteriota</taxon>
        <taxon>Methanonatronarchaeia</taxon>
        <taxon>Methanonatronarchaeales</taxon>
        <taxon>Methanonatronarchaeaceae</taxon>
        <taxon>Methanonatronarchaeum</taxon>
    </lineage>
</organism>
<dbReference type="EC" id="2.1.1.206" evidence="5 14"/>
<evidence type="ECO:0000256" key="6">
    <source>
        <dbReference type="ARBA" id="ARBA00013709"/>
    </source>
</evidence>
<dbReference type="InterPro" id="IPR029028">
    <property type="entry name" value="Alpha/beta_knot_MTases"/>
</dbReference>
<evidence type="ECO:0000256" key="8">
    <source>
        <dbReference type="ARBA" id="ARBA00022603"/>
    </source>
</evidence>
<keyword evidence="16" id="KW-1185">Reference proteome</keyword>